<dbReference type="Gene3D" id="1.50.10.20">
    <property type="match status" value="2"/>
</dbReference>
<gene>
    <name evidence="2" type="ORF">DDE18_18085</name>
</gene>
<evidence type="ECO:0000313" key="2">
    <source>
        <dbReference type="EMBL" id="PVG81398.1"/>
    </source>
</evidence>
<dbReference type="SUPFAM" id="SSF48239">
    <property type="entry name" value="Terpenoid cyclases/Protein prenyltransferases"/>
    <property type="match status" value="1"/>
</dbReference>
<accession>A0A2T8F6Q4</accession>
<dbReference type="RefSeq" id="WP_116573680.1">
    <property type="nucleotide sequence ID" value="NZ_QDGZ01000008.1"/>
</dbReference>
<feature type="chain" id="PRO_5038819387" description="Terpene cyclase/mutase family protein" evidence="1">
    <location>
        <begin position="24"/>
        <end position="450"/>
    </location>
</feature>
<dbReference type="Proteomes" id="UP000246018">
    <property type="component" value="Unassembled WGS sequence"/>
</dbReference>
<keyword evidence="3" id="KW-1185">Reference proteome</keyword>
<organism evidence="2 3">
    <name type="scientific">Nocardioides gansuensis</name>
    <dbReference type="NCBI Taxonomy" id="2138300"/>
    <lineage>
        <taxon>Bacteria</taxon>
        <taxon>Bacillati</taxon>
        <taxon>Actinomycetota</taxon>
        <taxon>Actinomycetes</taxon>
        <taxon>Propionibacteriales</taxon>
        <taxon>Nocardioidaceae</taxon>
        <taxon>Nocardioides</taxon>
    </lineage>
</organism>
<name>A0A2T8F6Q4_9ACTN</name>
<keyword evidence="1" id="KW-0732">Signal</keyword>
<protein>
    <recommendedName>
        <fullName evidence="4">Terpene cyclase/mutase family protein</fullName>
    </recommendedName>
</protein>
<evidence type="ECO:0008006" key="4">
    <source>
        <dbReference type="Google" id="ProtNLM"/>
    </source>
</evidence>
<dbReference type="OrthoDB" id="4842970at2"/>
<evidence type="ECO:0000313" key="3">
    <source>
        <dbReference type="Proteomes" id="UP000246018"/>
    </source>
</evidence>
<reference evidence="2 3" key="1">
    <citation type="submission" date="2018-04" db="EMBL/GenBank/DDBJ databases">
        <title>Genome of Nocardioides gansuensis WSJ-1.</title>
        <authorList>
            <person name="Wu S."/>
            <person name="Wang G."/>
        </authorList>
    </citation>
    <scope>NUCLEOTIDE SEQUENCE [LARGE SCALE GENOMIC DNA]</scope>
    <source>
        <strain evidence="2 3">WSJ-1</strain>
    </source>
</reference>
<dbReference type="EMBL" id="QDGZ01000008">
    <property type="protein sequence ID" value="PVG81398.1"/>
    <property type="molecule type" value="Genomic_DNA"/>
</dbReference>
<dbReference type="AlphaFoldDB" id="A0A2T8F6Q4"/>
<evidence type="ECO:0000256" key="1">
    <source>
        <dbReference type="SAM" id="SignalP"/>
    </source>
</evidence>
<proteinExistence type="predicted"/>
<comment type="caution">
    <text evidence="2">The sequence shown here is derived from an EMBL/GenBank/DDBJ whole genome shotgun (WGS) entry which is preliminary data.</text>
</comment>
<dbReference type="InterPro" id="IPR008930">
    <property type="entry name" value="Terpenoid_cyclase/PrenylTrfase"/>
</dbReference>
<sequence>MTHPLHKAAALVAASAITLTALAGAPAQAAPAAKTDPAALDAAASWLKGELTDGLVVGAIGTDYGLTIDVALALNENSEKASVRAISNAVAAKVNDYISGGAVDPDSTYAGPTAKAAVLARIAGANPTSYGGVNLISRLEERVATTAPIAGRIQDKSKFGDFANVVGQAYAARALTEAKSQRAAEAVDFLLAQQCASGFFRLNFTADKTSAAQSCAEGTKGSEPDTDATALAVINLVESGDHSKEVQDALAKAGTWLAAQQKSSGAFGGGPTTEAPNTNSTGLAGWALGVLKNKAAAAKAAVWVRKHQPIDVSRCRSALTKDRGAIAYDKLAVKTARTAGITDAVADQWRRSTAQAAPVLQWAPASPDALTVTPKRLRGEAGTKMRFKVTGIAPGERACLSIKGDYKRLVGKATGGVLARKLELPRGDRTRTVKVKTVDDSAKTRVQVHN</sequence>
<feature type="signal peptide" evidence="1">
    <location>
        <begin position="1"/>
        <end position="23"/>
    </location>
</feature>